<sequence length="1188" mass="128784">MLSAQWVDSSVPEKDAVLHEEVWAADGDGRIVIRNMASVGKATTHGDPESESFNGKAHGKDTVAVIKKYFGVFVTALERGGLYVWAGYSDGAVRAFSIKTHKEVFEAPKHHGGSINRLLFVEAPGDYGHRTPMILSASEDFRIHAHHAETFAFVFQLTASGACVRCMATDGDYLFTGGDDGMVRCWSLEQKTEMKIPGVYPLHAYQEGGVRSLDLHQNALFACGGSCGSMWDVEDGSLLAVFNVPDQVKAVRSTIVPSGFTLWISASDGFVYIFDISDLSLVEVADSHAASLVKCVEVVRRAPVLQTVATYPDGFIYAYTETGRLSASYTHLPVELQQALAHLQRSQEEIGRQRVEIRRQAATMRKYKALFAQFRDASAKAMQASRASAIATTAARAAAAQKQQQWNDTVFSTASTHLSESCVRNTIHRMFRRWGHTAHSLSYGRSQRVLGEALLHNAQQSFQGSCVRSVIAAQRKRERNDSLQHIAKDLLRRVQIVQSIRFLDIWKYLLKRNKLIAKQQDMANLLEKRVQTSYCAAQLKTWIAYRGERKSARLEQAALVATQASDVRLDLERVRAQANEEAKREAFLERRSSLAILLLANTLTRNVREFFATWLTKTVVGAQHKRERAAAEMERKVVSLTHELEEIEANSNISDEEIERQIAVKEAEVTSMEAAVRARELVILQLRDVEQDILRRMKATGIKIPEDLPKPPPGAESLLLGDKVKTNSNVTTKAEPQQSHDDVSICDNIMKTLAQRGFNCRSHWDVILDAGKQASARPGQTFVKSLELAKTELVEAFGSQPVTNAAPQTGPVLLSSKPGTSTRQPIARLVPQPAGARGAPRSVSSSQRTTAAPRSPSASAGKSVRTAAPAKPVAAAASPTAPPAGDQQWNINMTLVEKSNRIVLKRVVNGLRRAVVAWYHLRTKLNADVDRLKNLPEIQANATLWIQLLERERALEDAALERDPKLPWGGSAAGGSSRAHLLTPTPSNANLARRASGVGTPTTSGTAGASVPRLAVARSASSSTRVAALSTPRGQTSTEPRAATPRATRTTTPSAAARTSTPKPASSGAVASDRSARYPMAHRVAAPSATASRTRGATATAATPPARATTPSRSTRPQLPPAATGRTAATPRDSSPRASSPRASSPRTSSPRSPPPSSAATARRGVSTTAQSPKARRTLSPVATESVF</sequence>
<feature type="region of interest" description="Disordered" evidence="4">
    <location>
        <begin position="802"/>
        <end position="887"/>
    </location>
</feature>
<dbReference type="SUPFAM" id="SSF50978">
    <property type="entry name" value="WD40 repeat-like"/>
    <property type="match status" value="1"/>
</dbReference>
<protein>
    <recommendedName>
        <fullName evidence="7">Guanine nucleotide-binding protein subunit beta-like protein</fullName>
    </recommendedName>
</protein>
<feature type="compositionally biased region" description="Low complexity" evidence="4">
    <location>
        <begin position="848"/>
        <end position="860"/>
    </location>
</feature>
<gene>
    <name evidence="5" type="ORF">BSAL_35015</name>
</gene>
<dbReference type="EMBL" id="CYKH01001987">
    <property type="protein sequence ID" value="CUG91968.1"/>
    <property type="molecule type" value="Genomic_DNA"/>
</dbReference>
<dbReference type="VEuPathDB" id="TriTrypDB:BSAL_35015"/>
<dbReference type="InterPro" id="IPR015943">
    <property type="entry name" value="WD40/YVTN_repeat-like_dom_sf"/>
</dbReference>
<dbReference type="AlphaFoldDB" id="A0A0S4JMT9"/>
<organism evidence="5 6">
    <name type="scientific">Bodo saltans</name>
    <name type="common">Flagellated protozoan</name>
    <dbReference type="NCBI Taxonomy" id="75058"/>
    <lineage>
        <taxon>Eukaryota</taxon>
        <taxon>Discoba</taxon>
        <taxon>Euglenozoa</taxon>
        <taxon>Kinetoplastea</taxon>
        <taxon>Metakinetoplastina</taxon>
        <taxon>Eubodonida</taxon>
        <taxon>Bodonidae</taxon>
        <taxon>Bodo</taxon>
    </lineage>
</organism>
<dbReference type="PANTHER" id="PTHR44019:SF8">
    <property type="entry name" value="POC1 CENTRIOLAR PROTEIN HOMOLOG"/>
    <property type="match status" value="1"/>
</dbReference>
<dbReference type="Pfam" id="PF00400">
    <property type="entry name" value="WD40"/>
    <property type="match status" value="1"/>
</dbReference>
<keyword evidence="1 3" id="KW-0853">WD repeat</keyword>
<evidence type="ECO:0000256" key="1">
    <source>
        <dbReference type="ARBA" id="ARBA00022574"/>
    </source>
</evidence>
<dbReference type="PANTHER" id="PTHR44019">
    <property type="entry name" value="WD REPEAT-CONTAINING PROTEIN 55"/>
    <property type="match status" value="1"/>
</dbReference>
<dbReference type="OrthoDB" id="7832001at2759"/>
<evidence type="ECO:0000256" key="3">
    <source>
        <dbReference type="PROSITE-ProRule" id="PRU00221"/>
    </source>
</evidence>
<feature type="compositionally biased region" description="Low complexity" evidence="4">
    <location>
        <begin position="867"/>
        <end position="879"/>
    </location>
</feature>
<evidence type="ECO:0000313" key="5">
    <source>
        <dbReference type="EMBL" id="CUG91968.1"/>
    </source>
</evidence>
<evidence type="ECO:0008006" key="7">
    <source>
        <dbReference type="Google" id="ProtNLM"/>
    </source>
</evidence>
<evidence type="ECO:0000313" key="6">
    <source>
        <dbReference type="Proteomes" id="UP000051952"/>
    </source>
</evidence>
<accession>A0A0S4JMT9</accession>
<keyword evidence="6" id="KW-1185">Reference proteome</keyword>
<dbReference type="InterPro" id="IPR001680">
    <property type="entry name" value="WD40_rpt"/>
</dbReference>
<proteinExistence type="predicted"/>
<dbReference type="SMART" id="SM00320">
    <property type="entry name" value="WD40"/>
    <property type="match status" value="3"/>
</dbReference>
<feature type="repeat" description="WD" evidence="3">
    <location>
        <begin position="170"/>
        <end position="196"/>
    </location>
</feature>
<evidence type="ECO:0000256" key="4">
    <source>
        <dbReference type="SAM" id="MobiDB-lite"/>
    </source>
</evidence>
<dbReference type="Gene3D" id="2.130.10.10">
    <property type="entry name" value="YVTN repeat-like/Quinoprotein amine dehydrogenase"/>
    <property type="match status" value="1"/>
</dbReference>
<dbReference type="InterPro" id="IPR050505">
    <property type="entry name" value="WDR55/POC1"/>
</dbReference>
<feature type="compositionally biased region" description="Low complexity" evidence="4">
    <location>
        <begin position="1085"/>
        <end position="1151"/>
    </location>
</feature>
<keyword evidence="2" id="KW-0677">Repeat</keyword>
<evidence type="ECO:0000256" key="2">
    <source>
        <dbReference type="ARBA" id="ARBA00022737"/>
    </source>
</evidence>
<dbReference type="InterPro" id="IPR036322">
    <property type="entry name" value="WD40_repeat_dom_sf"/>
</dbReference>
<dbReference type="Proteomes" id="UP000051952">
    <property type="component" value="Unassembled WGS sequence"/>
</dbReference>
<dbReference type="PROSITE" id="PS50082">
    <property type="entry name" value="WD_REPEATS_2"/>
    <property type="match status" value="1"/>
</dbReference>
<feature type="compositionally biased region" description="Low complexity" evidence="4">
    <location>
        <begin position="995"/>
        <end position="1067"/>
    </location>
</feature>
<feature type="region of interest" description="Disordered" evidence="4">
    <location>
        <begin position="964"/>
        <end position="1188"/>
    </location>
</feature>
<name>A0A0S4JMT9_BODSA</name>
<reference evidence="6" key="1">
    <citation type="submission" date="2015-09" db="EMBL/GenBank/DDBJ databases">
        <authorList>
            <consortium name="Pathogen Informatics"/>
        </authorList>
    </citation>
    <scope>NUCLEOTIDE SEQUENCE [LARGE SCALE GENOMIC DNA]</scope>
    <source>
        <strain evidence="6">Lake Konstanz</strain>
    </source>
</reference>